<evidence type="ECO:0000256" key="1">
    <source>
        <dbReference type="ARBA" id="ARBA00022527"/>
    </source>
</evidence>
<dbReference type="VEuPathDB" id="VectorBase:LDEU009214"/>
<keyword evidence="4 7" id="KW-0418">Kinase</keyword>
<accession>A0A443S5J2</accession>
<reference evidence="7 8" key="1">
    <citation type="journal article" date="2018" name="Gigascience">
        <title>Genomes of trombidid mites reveal novel predicted allergens and laterally-transferred genes associated with secondary metabolism.</title>
        <authorList>
            <person name="Dong X."/>
            <person name="Chaisiri K."/>
            <person name="Xia D."/>
            <person name="Armstrong S.D."/>
            <person name="Fang Y."/>
            <person name="Donnelly M.J."/>
            <person name="Kadowaki T."/>
            <person name="McGarry J.W."/>
            <person name="Darby A.C."/>
            <person name="Makepeace B.L."/>
        </authorList>
    </citation>
    <scope>NUCLEOTIDE SEQUENCE [LARGE SCALE GENOMIC DNA]</scope>
    <source>
        <strain evidence="7">UoL-UT</strain>
    </source>
</reference>
<keyword evidence="5" id="KW-0067">ATP-binding</keyword>
<protein>
    <submittedName>
        <fullName evidence="7">Protein kinase C delta type-like protein</fullName>
    </submittedName>
</protein>
<dbReference type="InterPro" id="IPR000961">
    <property type="entry name" value="AGC-kinase_C"/>
</dbReference>
<keyword evidence="2" id="KW-0808">Transferase</keyword>
<evidence type="ECO:0000313" key="7">
    <source>
        <dbReference type="EMBL" id="RWS22826.1"/>
    </source>
</evidence>
<dbReference type="Pfam" id="PF00433">
    <property type="entry name" value="Pkinase_C"/>
    <property type="match status" value="1"/>
</dbReference>
<dbReference type="Gene3D" id="3.30.200.20">
    <property type="entry name" value="Phosphorylase Kinase, domain 1"/>
    <property type="match status" value="1"/>
</dbReference>
<evidence type="ECO:0000313" key="8">
    <source>
        <dbReference type="Proteomes" id="UP000288716"/>
    </source>
</evidence>
<keyword evidence="8" id="KW-1185">Reference proteome</keyword>
<gene>
    <name evidence="7" type="ORF">B4U80_00180</name>
</gene>
<keyword evidence="3" id="KW-0547">Nucleotide-binding</keyword>
<evidence type="ECO:0000256" key="4">
    <source>
        <dbReference type="ARBA" id="ARBA00022777"/>
    </source>
</evidence>
<sequence>MFFQLLERSPEKRLGSAQCEHGDITNHRFFNGINWSEVDSLKIKPPFIPKIEFPTDTQNFDSEFTETEANFTPIDESILVNIDNELFKGFSYTNPQLTD</sequence>
<dbReference type="InterPro" id="IPR011009">
    <property type="entry name" value="Kinase-like_dom_sf"/>
</dbReference>
<evidence type="ECO:0000259" key="6">
    <source>
        <dbReference type="PROSITE" id="PS51285"/>
    </source>
</evidence>
<dbReference type="GO" id="GO:0004674">
    <property type="term" value="F:protein serine/threonine kinase activity"/>
    <property type="evidence" value="ECO:0007669"/>
    <property type="project" value="UniProtKB-KW"/>
</dbReference>
<dbReference type="InterPro" id="IPR017892">
    <property type="entry name" value="Pkinase_C"/>
</dbReference>
<keyword evidence="1" id="KW-0723">Serine/threonine-protein kinase</keyword>
<proteinExistence type="predicted"/>
<name>A0A443S5J2_9ACAR</name>
<dbReference type="AlphaFoldDB" id="A0A443S5J2"/>
<organism evidence="7 8">
    <name type="scientific">Leptotrombidium deliense</name>
    <dbReference type="NCBI Taxonomy" id="299467"/>
    <lineage>
        <taxon>Eukaryota</taxon>
        <taxon>Metazoa</taxon>
        <taxon>Ecdysozoa</taxon>
        <taxon>Arthropoda</taxon>
        <taxon>Chelicerata</taxon>
        <taxon>Arachnida</taxon>
        <taxon>Acari</taxon>
        <taxon>Acariformes</taxon>
        <taxon>Trombidiformes</taxon>
        <taxon>Prostigmata</taxon>
        <taxon>Anystina</taxon>
        <taxon>Parasitengona</taxon>
        <taxon>Trombiculoidea</taxon>
        <taxon>Trombiculidae</taxon>
        <taxon>Leptotrombidium</taxon>
    </lineage>
</organism>
<dbReference type="OrthoDB" id="10047816at2759"/>
<dbReference type="PROSITE" id="PS51285">
    <property type="entry name" value="AGC_KINASE_CTER"/>
    <property type="match status" value="1"/>
</dbReference>
<dbReference type="PANTHER" id="PTHR24351">
    <property type="entry name" value="RIBOSOMAL PROTEIN S6 KINASE"/>
    <property type="match status" value="1"/>
</dbReference>
<dbReference type="EMBL" id="NCKV01007800">
    <property type="protein sequence ID" value="RWS22826.1"/>
    <property type="molecule type" value="Genomic_DNA"/>
</dbReference>
<dbReference type="SUPFAM" id="SSF56112">
    <property type="entry name" value="Protein kinase-like (PK-like)"/>
    <property type="match status" value="1"/>
</dbReference>
<comment type="caution">
    <text evidence="7">The sequence shown here is derived from an EMBL/GenBank/DDBJ whole genome shotgun (WGS) entry which is preliminary data.</text>
</comment>
<feature type="domain" description="AGC-kinase C-terminal" evidence="6">
    <location>
        <begin position="31"/>
        <end position="99"/>
    </location>
</feature>
<dbReference type="GO" id="GO:0005524">
    <property type="term" value="F:ATP binding"/>
    <property type="evidence" value="ECO:0007669"/>
    <property type="project" value="UniProtKB-KW"/>
</dbReference>
<dbReference type="Proteomes" id="UP000288716">
    <property type="component" value="Unassembled WGS sequence"/>
</dbReference>
<dbReference type="Gene3D" id="1.10.510.10">
    <property type="entry name" value="Transferase(Phosphotransferase) domain 1"/>
    <property type="match status" value="1"/>
</dbReference>
<evidence type="ECO:0000256" key="2">
    <source>
        <dbReference type="ARBA" id="ARBA00022679"/>
    </source>
</evidence>
<dbReference type="SMART" id="SM00133">
    <property type="entry name" value="S_TK_X"/>
    <property type="match status" value="1"/>
</dbReference>
<evidence type="ECO:0000256" key="5">
    <source>
        <dbReference type="ARBA" id="ARBA00022840"/>
    </source>
</evidence>
<dbReference type="STRING" id="299467.A0A443S5J2"/>
<evidence type="ECO:0000256" key="3">
    <source>
        <dbReference type="ARBA" id="ARBA00022741"/>
    </source>
</evidence>